<keyword evidence="1" id="KW-1133">Transmembrane helix</keyword>
<evidence type="ECO:0000313" key="3">
    <source>
        <dbReference type="Proteomes" id="UP000238523"/>
    </source>
</evidence>
<keyword evidence="1" id="KW-0812">Transmembrane</keyword>
<evidence type="ECO:0000313" key="2">
    <source>
        <dbReference type="EMBL" id="AUW42073.1"/>
    </source>
</evidence>
<protein>
    <submittedName>
        <fullName evidence="2">Uncharacterized protein</fullName>
    </submittedName>
</protein>
<proteinExistence type="predicted"/>
<dbReference type="AlphaFoldDB" id="A0A2K9Z1G1"/>
<organism evidence="2 3">
    <name type="scientific">Rhizobium leguminosarum</name>
    <dbReference type="NCBI Taxonomy" id="384"/>
    <lineage>
        <taxon>Bacteria</taxon>
        <taxon>Pseudomonadati</taxon>
        <taxon>Pseudomonadota</taxon>
        <taxon>Alphaproteobacteria</taxon>
        <taxon>Hyphomicrobiales</taxon>
        <taxon>Rhizobiaceae</taxon>
        <taxon>Rhizobium/Agrobacterium group</taxon>
        <taxon>Rhizobium</taxon>
    </lineage>
</organism>
<name>A0A2K9Z1G1_RHILE</name>
<dbReference type="EMBL" id="CP025012">
    <property type="protein sequence ID" value="AUW42073.1"/>
    <property type="molecule type" value="Genomic_DNA"/>
</dbReference>
<sequence>MMTAPTAAPIAASSNSVGPTAAPIPIPIAIPKAMAVIYPGAVAIVCVSLRPAERRRSY</sequence>
<accession>A0A2K9Z1G1</accession>
<reference evidence="2 3" key="1">
    <citation type="submission" date="2017-11" db="EMBL/GenBank/DDBJ databases">
        <title>Complete genome of Rhizobium leguminosarum Norway, an ineffective micro-symbiont.</title>
        <authorList>
            <person name="Hoffrichter A."/>
            <person name="Liang J."/>
            <person name="Brachmann A."/>
            <person name="Marin M."/>
        </authorList>
    </citation>
    <scope>NUCLEOTIDE SEQUENCE [LARGE SCALE GENOMIC DNA]</scope>
    <source>
        <strain evidence="2 3">Norway</strain>
    </source>
</reference>
<evidence type="ECO:0000256" key="1">
    <source>
        <dbReference type="SAM" id="Phobius"/>
    </source>
</evidence>
<keyword evidence="1" id="KW-0472">Membrane</keyword>
<gene>
    <name evidence="2" type="ORF">CUJ84_Chr001690</name>
</gene>
<feature type="transmembrane region" description="Helical" evidence="1">
    <location>
        <begin position="26"/>
        <end position="49"/>
    </location>
</feature>
<dbReference type="Proteomes" id="UP000238523">
    <property type="component" value="Chromosome"/>
</dbReference>